<dbReference type="RefSeq" id="WP_107351360.1">
    <property type="nucleotide sequence ID" value="NZ_PYMH01000017.1"/>
</dbReference>
<evidence type="ECO:0000256" key="5">
    <source>
        <dbReference type="ARBA" id="ARBA00023237"/>
    </source>
</evidence>
<dbReference type="InterPro" id="IPR032831">
    <property type="entry name" value="LptM_cons"/>
</dbReference>
<organism evidence="7 8">
    <name type="scientific">Photobacterium lutimaris</name>
    <dbReference type="NCBI Taxonomy" id="388278"/>
    <lineage>
        <taxon>Bacteria</taxon>
        <taxon>Pseudomonadati</taxon>
        <taxon>Pseudomonadota</taxon>
        <taxon>Gammaproteobacteria</taxon>
        <taxon>Vibrionales</taxon>
        <taxon>Vibrionaceae</taxon>
        <taxon>Photobacterium</taxon>
    </lineage>
</organism>
<dbReference type="Pfam" id="PF13627">
    <property type="entry name" value="LptM_cons"/>
    <property type="match status" value="1"/>
</dbReference>
<comment type="caution">
    <text evidence="7">The sequence shown here is derived from an EMBL/GenBank/DDBJ whole genome shotgun (WGS) entry which is preliminary data.</text>
</comment>
<dbReference type="NCBIfam" id="NF047847">
    <property type="entry name" value="SS_mature_LptM"/>
    <property type="match status" value="1"/>
</dbReference>
<keyword evidence="5" id="KW-0998">Cell outer membrane</keyword>
<dbReference type="AlphaFoldDB" id="A0A2T3IPE2"/>
<evidence type="ECO:0000256" key="2">
    <source>
        <dbReference type="ARBA" id="ARBA00022729"/>
    </source>
</evidence>
<keyword evidence="2" id="KW-0732">Signal</keyword>
<evidence type="ECO:0000256" key="4">
    <source>
        <dbReference type="ARBA" id="ARBA00023139"/>
    </source>
</evidence>
<dbReference type="Proteomes" id="UP000241222">
    <property type="component" value="Unassembled WGS sequence"/>
</dbReference>
<reference evidence="7 8" key="1">
    <citation type="submission" date="2018-03" db="EMBL/GenBank/DDBJ databases">
        <title>Whole genome sequencing of Histamine producing bacteria.</title>
        <authorList>
            <person name="Butler K."/>
        </authorList>
    </citation>
    <scope>NUCLEOTIDE SEQUENCE [LARGE SCALE GENOMIC DNA]</scope>
    <source>
        <strain evidence="7 8">JCM 13586</strain>
    </source>
</reference>
<keyword evidence="6" id="KW-0449">Lipoprotein</keyword>
<dbReference type="PROSITE" id="PS51257">
    <property type="entry name" value="PROKAR_LIPOPROTEIN"/>
    <property type="match status" value="1"/>
</dbReference>
<evidence type="ECO:0000256" key="3">
    <source>
        <dbReference type="ARBA" id="ARBA00023136"/>
    </source>
</evidence>
<dbReference type="GO" id="GO:0009279">
    <property type="term" value="C:cell outer membrane"/>
    <property type="evidence" value="ECO:0007669"/>
    <property type="project" value="UniProtKB-SubCell"/>
</dbReference>
<comment type="subcellular location">
    <subcellularLocation>
        <location evidence="1">Cell outer membrane</location>
        <topology evidence="1">Lipid-anchor</topology>
    </subcellularLocation>
</comment>
<evidence type="ECO:0000313" key="7">
    <source>
        <dbReference type="EMBL" id="PSU30202.1"/>
    </source>
</evidence>
<gene>
    <name evidence="7" type="ORF">C9I99_24005</name>
</gene>
<evidence type="ECO:0000256" key="1">
    <source>
        <dbReference type="ARBA" id="ARBA00004459"/>
    </source>
</evidence>
<protein>
    <recommendedName>
        <fullName evidence="9">Lipopeptide</fullName>
    </recommendedName>
</protein>
<evidence type="ECO:0000313" key="8">
    <source>
        <dbReference type="Proteomes" id="UP000241222"/>
    </source>
</evidence>
<dbReference type="EMBL" id="PYMH01000017">
    <property type="protein sequence ID" value="PSU30202.1"/>
    <property type="molecule type" value="Genomic_DNA"/>
</dbReference>
<evidence type="ECO:0000256" key="6">
    <source>
        <dbReference type="ARBA" id="ARBA00023288"/>
    </source>
</evidence>
<keyword evidence="3" id="KW-0472">Membrane</keyword>
<accession>A0A2T3IPE2</accession>
<proteinExistence type="predicted"/>
<evidence type="ECO:0008006" key="9">
    <source>
        <dbReference type="Google" id="ProtNLM"/>
    </source>
</evidence>
<keyword evidence="4" id="KW-0564">Palmitate</keyword>
<keyword evidence="8" id="KW-1185">Reference proteome</keyword>
<sequence>MRKGLLAILVLGVLALTGCGQSGSLYMPDDSEQQQQSDQ</sequence>
<name>A0A2T3IPE2_9GAMM</name>